<evidence type="ECO:0000259" key="2">
    <source>
        <dbReference type="Pfam" id="PF20415"/>
    </source>
</evidence>
<sequence length="299" mass="32604">MSHQRPASRASSSTPTLRSSTPRPSHSTPASSSLKTLSSPSLIVNSQNSPSYFSFDVPSHLSWSPATTNEETLVNPPTPWAHEPSYPPLSPFGTAAGPYRPRTPHPPQRHGPRDWPGPMPMIAPRINSSVANSSPLTTYSLPYLGLHPALEPGRLRFDLAHPPPSESHSARDQNLDEFAFTLSSTNGLAGTRLHFPGFPHWRMALTAPHTLTIRGLLTQISAFLALRDGPQEDGWGPAPLGSPPVRPQYGVARVREQVPATFHVGVVRLDMLQGSRMFMGLVEDTRDHGWIVVLGDVRN</sequence>
<dbReference type="InterPro" id="IPR046522">
    <property type="entry name" value="DUF6699"/>
</dbReference>
<evidence type="ECO:0000313" key="4">
    <source>
        <dbReference type="Proteomes" id="UP000054270"/>
    </source>
</evidence>
<reference evidence="4" key="1">
    <citation type="submission" date="2014-04" db="EMBL/GenBank/DDBJ databases">
        <title>Evolutionary Origins and Diversification of the Mycorrhizal Mutualists.</title>
        <authorList>
            <consortium name="DOE Joint Genome Institute"/>
            <consortium name="Mycorrhizal Genomics Consortium"/>
            <person name="Kohler A."/>
            <person name="Kuo A."/>
            <person name="Nagy L.G."/>
            <person name="Floudas D."/>
            <person name="Copeland A."/>
            <person name="Barry K.W."/>
            <person name="Cichocki N."/>
            <person name="Veneault-Fourrey C."/>
            <person name="LaButti K."/>
            <person name="Lindquist E.A."/>
            <person name="Lipzen A."/>
            <person name="Lundell T."/>
            <person name="Morin E."/>
            <person name="Murat C."/>
            <person name="Riley R."/>
            <person name="Ohm R."/>
            <person name="Sun H."/>
            <person name="Tunlid A."/>
            <person name="Henrissat B."/>
            <person name="Grigoriev I.V."/>
            <person name="Hibbett D.S."/>
            <person name="Martin F."/>
        </authorList>
    </citation>
    <scope>NUCLEOTIDE SEQUENCE [LARGE SCALE GENOMIC DNA]</scope>
    <source>
        <strain evidence="4">FD-334 SS-4</strain>
    </source>
</reference>
<dbReference type="AlphaFoldDB" id="A0A0D2MBW5"/>
<protein>
    <recommendedName>
        <fullName evidence="2">DUF6699 domain-containing protein</fullName>
    </recommendedName>
</protein>
<gene>
    <name evidence="3" type="ORF">HYPSUDRAFT_203323</name>
</gene>
<organism evidence="3 4">
    <name type="scientific">Hypholoma sublateritium (strain FD-334 SS-4)</name>
    <dbReference type="NCBI Taxonomy" id="945553"/>
    <lineage>
        <taxon>Eukaryota</taxon>
        <taxon>Fungi</taxon>
        <taxon>Dikarya</taxon>
        <taxon>Basidiomycota</taxon>
        <taxon>Agaricomycotina</taxon>
        <taxon>Agaricomycetes</taxon>
        <taxon>Agaricomycetidae</taxon>
        <taxon>Agaricales</taxon>
        <taxon>Agaricineae</taxon>
        <taxon>Strophariaceae</taxon>
        <taxon>Hypholoma</taxon>
    </lineage>
</organism>
<proteinExistence type="predicted"/>
<evidence type="ECO:0000256" key="1">
    <source>
        <dbReference type="SAM" id="MobiDB-lite"/>
    </source>
</evidence>
<evidence type="ECO:0000313" key="3">
    <source>
        <dbReference type="EMBL" id="KJA20928.1"/>
    </source>
</evidence>
<feature type="region of interest" description="Disordered" evidence="1">
    <location>
        <begin position="1"/>
        <end position="43"/>
    </location>
</feature>
<keyword evidence="4" id="KW-1185">Reference proteome</keyword>
<dbReference type="Proteomes" id="UP000054270">
    <property type="component" value="Unassembled WGS sequence"/>
</dbReference>
<dbReference type="EMBL" id="KN817562">
    <property type="protein sequence ID" value="KJA20928.1"/>
    <property type="molecule type" value="Genomic_DNA"/>
</dbReference>
<dbReference type="Pfam" id="PF20415">
    <property type="entry name" value="DUF6699"/>
    <property type="match status" value="1"/>
</dbReference>
<name>A0A0D2MBW5_HYPSF</name>
<feature type="compositionally biased region" description="Low complexity" evidence="1">
    <location>
        <begin position="1"/>
        <end position="42"/>
    </location>
</feature>
<accession>A0A0D2MBW5</accession>
<feature type="region of interest" description="Disordered" evidence="1">
    <location>
        <begin position="67"/>
        <end position="114"/>
    </location>
</feature>
<feature type="domain" description="DUF6699" evidence="2">
    <location>
        <begin position="155"/>
        <end position="285"/>
    </location>
</feature>